<evidence type="ECO:0000256" key="6">
    <source>
        <dbReference type="SAM" id="MobiDB-lite"/>
    </source>
</evidence>
<comment type="caution">
    <text evidence="7">The sequence shown here is derived from an EMBL/GenBank/DDBJ whole genome shotgun (WGS) entry which is preliminary data.</text>
</comment>
<sequence length="488" mass="51337">MAKDPFANLPPIDPEDRAEPENIVAADHVEAAGDVSAGNPPRTLLKSAGKWAMPLMGLAVGIWFFMPDDHTAARRATTGPVEVDTARQADETSATIKRMREEAAKKPPVVVPVMPSYVPAQGPAVATAESPASSSVAARPSMGATSQESSSYTPASARPPLPPNYSGASQAPYPTPASHVDDKASERAAQAYAAAVARQEEIRASAIEVTKVKLMGQTSSEAAQPSVLAGLQADIADATRSESERSQQAMQERLLAAMGPKEPVKSKGANEEFLAANAAAANSAPILTRQMAPQASTIVNEGHVIRAVLLTRVNSDLPGRVLARVTSDVYDSKQRFVVIPKGSQLVGVYSSQVVVGQERLLMAMNRLILPNGSWVSLSGASAADMTGMSGVEADVNNHFMKMFGSSLVLGASTLLLPRSDTTVSTLQNLSGQAGGGGTAGSVFAMSLNEVLKTLLERNRQIPPTLSLREGEEFIFMVAQDIAMVPYRP</sequence>
<dbReference type="RefSeq" id="WP_379772457.1">
    <property type="nucleotide sequence ID" value="NZ_JBHSMZ010000014.1"/>
</dbReference>
<evidence type="ECO:0000256" key="2">
    <source>
        <dbReference type="ARBA" id="ARBA00010265"/>
    </source>
</evidence>
<dbReference type="EMBL" id="JBHSMZ010000014">
    <property type="protein sequence ID" value="MFC5550210.1"/>
    <property type="molecule type" value="Genomic_DNA"/>
</dbReference>
<dbReference type="Gene3D" id="2.40.128.260">
    <property type="entry name" value="Type IV secretion system, VirB10/TraB/TrbI"/>
    <property type="match status" value="1"/>
</dbReference>
<evidence type="ECO:0000256" key="1">
    <source>
        <dbReference type="ARBA" id="ARBA00004167"/>
    </source>
</evidence>
<keyword evidence="4" id="KW-1133">Transmembrane helix</keyword>
<keyword evidence="8" id="KW-1185">Reference proteome</keyword>
<evidence type="ECO:0000256" key="4">
    <source>
        <dbReference type="ARBA" id="ARBA00022989"/>
    </source>
</evidence>
<gene>
    <name evidence="7" type="ORF">ACFPO9_16975</name>
</gene>
<evidence type="ECO:0000313" key="8">
    <source>
        <dbReference type="Proteomes" id="UP001596086"/>
    </source>
</evidence>
<feature type="region of interest" description="Disordered" evidence="6">
    <location>
        <begin position="129"/>
        <end position="186"/>
    </location>
</feature>
<name>A0ABW0S2Q6_9BURK</name>
<dbReference type="InterPro" id="IPR042217">
    <property type="entry name" value="T4SS_VirB10/TrbI"/>
</dbReference>
<evidence type="ECO:0000256" key="3">
    <source>
        <dbReference type="ARBA" id="ARBA00022692"/>
    </source>
</evidence>
<keyword evidence="5" id="KW-0472">Membrane</keyword>
<comment type="subcellular location">
    <subcellularLocation>
        <location evidence="1">Membrane</location>
        <topology evidence="1">Single-pass membrane protein</topology>
    </subcellularLocation>
</comment>
<dbReference type="Proteomes" id="UP001596086">
    <property type="component" value="Unassembled WGS sequence"/>
</dbReference>
<organism evidence="7 8">
    <name type="scientific">Massilia aerilata</name>
    <dbReference type="NCBI Taxonomy" id="453817"/>
    <lineage>
        <taxon>Bacteria</taxon>
        <taxon>Pseudomonadati</taxon>
        <taxon>Pseudomonadota</taxon>
        <taxon>Betaproteobacteria</taxon>
        <taxon>Burkholderiales</taxon>
        <taxon>Oxalobacteraceae</taxon>
        <taxon>Telluria group</taxon>
        <taxon>Massilia</taxon>
    </lineage>
</organism>
<protein>
    <submittedName>
        <fullName evidence="7">TrbI/VirB10 family protein</fullName>
    </submittedName>
</protein>
<keyword evidence="3" id="KW-0812">Transmembrane</keyword>
<dbReference type="Pfam" id="PF03743">
    <property type="entry name" value="TrbI"/>
    <property type="match status" value="1"/>
</dbReference>
<reference evidence="8" key="1">
    <citation type="journal article" date="2019" name="Int. J. Syst. Evol. Microbiol.">
        <title>The Global Catalogue of Microorganisms (GCM) 10K type strain sequencing project: providing services to taxonomists for standard genome sequencing and annotation.</title>
        <authorList>
            <consortium name="The Broad Institute Genomics Platform"/>
            <consortium name="The Broad Institute Genome Sequencing Center for Infectious Disease"/>
            <person name="Wu L."/>
            <person name="Ma J."/>
        </authorList>
    </citation>
    <scope>NUCLEOTIDE SEQUENCE [LARGE SCALE GENOMIC DNA]</scope>
    <source>
        <strain evidence="8">CGMCC 4.5798</strain>
    </source>
</reference>
<proteinExistence type="inferred from homology"/>
<comment type="similarity">
    <text evidence="2">Belongs to the TrbI/VirB10 family.</text>
</comment>
<feature type="compositionally biased region" description="Polar residues" evidence="6">
    <location>
        <begin position="143"/>
        <end position="154"/>
    </location>
</feature>
<dbReference type="InterPro" id="IPR005498">
    <property type="entry name" value="T4SS_VirB10/TraB/TrbI"/>
</dbReference>
<evidence type="ECO:0000313" key="7">
    <source>
        <dbReference type="EMBL" id="MFC5550210.1"/>
    </source>
</evidence>
<accession>A0ABW0S2Q6</accession>
<dbReference type="CDD" id="cd16429">
    <property type="entry name" value="VirB10"/>
    <property type="match status" value="1"/>
</dbReference>
<evidence type="ECO:0000256" key="5">
    <source>
        <dbReference type="ARBA" id="ARBA00023136"/>
    </source>
</evidence>
<feature type="compositionally biased region" description="Low complexity" evidence="6">
    <location>
        <begin position="129"/>
        <end position="141"/>
    </location>
</feature>